<dbReference type="RefSeq" id="WP_379027183.1">
    <property type="nucleotide sequence ID" value="NZ_JBHUGY010000079.1"/>
</dbReference>
<reference evidence="2" key="1">
    <citation type="journal article" date="2019" name="Int. J. Syst. Evol. Microbiol.">
        <title>The Global Catalogue of Microorganisms (GCM) 10K type strain sequencing project: providing services to taxonomists for standard genome sequencing and annotation.</title>
        <authorList>
            <consortium name="The Broad Institute Genomics Platform"/>
            <consortium name="The Broad Institute Genome Sequencing Center for Infectious Disease"/>
            <person name="Wu L."/>
            <person name="Ma J."/>
        </authorList>
    </citation>
    <scope>NUCLEOTIDE SEQUENCE [LARGE SCALE GENOMIC DNA]</scope>
    <source>
        <strain evidence="2">CGMCC 1.16226</strain>
    </source>
</reference>
<evidence type="ECO:0008006" key="3">
    <source>
        <dbReference type="Google" id="ProtNLM"/>
    </source>
</evidence>
<sequence>MIKDKSWTAMVKEMLPGAEARSAAAFGDDQREITAVQRQAVGRPWRFCAGAIAKSA</sequence>
<dbReference type="Proteomes" id="UP001597349">
    <property type="component" value="Unassembled WGS sequence"/>
</dbReference>
<protein>
    <recommendedName>
        <fullName evidence="3">Transposase</fullName>
    </recommendedName>
</protein>
<organism evidence="1 2">
    <name type="scientific">Mesorhizobium calcicola</name>
    <dbReference type="NCBI Taxonomy" id="1300310"/>
    <lineage>
        <taxon>Bacteria</taxon>
        <taxon>Pseudomonadati</taxon>
        <taxon>Pseudomonadota</taxon>
        <taxon>Alphaproteobacteria</taxon>
        <taxon>Hyphomicrobiales</taxon>
        <taxon>Phyllobacteriaceae</taxon>
        <taxon>Mesorhizobium</taxon>
    </lineage>
</organism>
<comment type="caution">
    <text evidence="1">The sequence shown here is derived from an EMBL/GenBank/DDBJ whole genome shotgun (WGS) entry which is preliminary data.</text>
</comment>
<gene>
    <name evidence="1" type="ORF">ACFSQT_38390</name>
</gene>
<dbReference type="EMBL" id="JBHUGY010000079">
    <property type="protein sequence ID" value="MFD2058740.1"/>
    <property type="molecule type" value="Genomic_DNA"/>
</dbReference>
<accession>A0ABW4WRZ9</accession>
<name>A0ABW4WRZ9_9HYPH</name>
<evidence type="ECO:0000313" key="2">
    <source>
        <dbReference type="Proteomes" id="UP001597349"/>
    </source>
</evidence>
<keyword evidence="2" id="KW-1185">Reference proteome</keyword>
<evidence type="ECO:0000313" key="1">
    <source>
        <dbReference type="EMBL" id="MFD2058740.1"/>
    </source>
</evidence>
<proteinExistence type="predicted"/>